<feature type="compositionally biased region" description="Basic and acidic residues" evidence="2">
    <location>
        <begin position="106"/>
        <end position="118"/>
    </location>
</feature>
<keyword evidence="5" id="KW-1185">Reference proteome</keyword>
<name>A0A0K1QCT3_9BACT</name>
<dbReference type="Proteomes" id="UP000064967">
    <property type="component" value="Chromosome"/>
</dbReference>
<reference evidence="4 5" key="1">
    <citation type="submission" date="2015-08" db="EMBL/GenBank/DDBJ databases">
        <authorList>
            <person name="Babu N.S."/>
            <person name="Beckwith C.J."/>
            <person name="Beseler K.G."/>
            <person name="Brison A."/>
            <person name="Carone J.V."/>
            <person name="Caskin T.P."/>
            <person name="Diamond M."/>
            <person name="Durham M.E."/>
            <person name="Foxe J.M."/>
            <person name="Go M."/>
            <person name="Henderson B.A."/>
            <person name="Jones I.B."/>
            <person name="McGettigan J.A."/>
            <person name="Micheletti S.J."/>
            <person name="Nasrallah M.E."/>
            <person name="Ortiz D."/>
            <person name="Piller C.R."/>
            <person name="Privatt S.R."/>
            <person name="Schneider S.L."/>
            <person name="Sharp S."/>
            <person name="Smith T.C."/>
            <person name="Stanton J.D."/>
            <person name="Ullery H.E."/>
            <person name="Wilson R.J."/>
            <person name="Serrano M.G."/>
            <person name="Buck G."/>
            <person name="Lee V."/>
            <person name="Wang Y."/>
            <person name="Carvalho R."/>
            <person name="Voegtly L."/>
            <person name="Shi R."/>
            <person name="Duckworth R."/>
            <person name="Johnson A."/>
            <person name="Loviza R."/>
            <person name="Walstead R."/>
            <person name="Shah Z."/>
            <person name="Kiflezghi M."/>
            <person name="Wade K."/>
            <person name="Ball S.L."/>
            <person name="Bradley K.W."/>
            <person name="Asai D.J."/>
            <person name="Bowman C.A."/>
            <person name="Russell D.A."/>
            <person name="Pope W.H."/>
            <person name="Jacobs-Sera D."/>
            <person name="Hendrix R.W."/>
            <person name="Hatfull G.F."/>
        </authorList>
    </citation>
    <scope>NUCLEOTIDE SEQUENCE [LARGE SCALE GENOMIC DNA]</scope>
    <source>
        <strain evidence="4 5">DSM 27648</strain>
    </source>
</reference>
<dbReference type="GO" id="GO:0003677">
    <property type="term" value="F:DNA binding"/>
    <property type="evidence" value="ECO:0007669"/>
    <property type="project" value="InterPro"/>
</dbReference>
<accession>A0A0K1QCT3</accession>
<sequence>MTFTEAAAEVLRMAGKPLHYKEITELAIEKNLLSHVGKSPEVTMGARLAALLKKEDKTNPIVRVKPGVFALREWDKKKGKKAAVGEEVIETADDSAVEVNALEVEAASREPERERELEAEAAEEEDEEPIIVSGEDALRADLAASGAELFDDEEDDDQPILSSAGPSSSNDVQAQGEGGRRRRRRRRRRGRGEGEGDRADRLSSPRVDLQGNGGSEGEQLVIEAARDPLAPAPRPMIRDRHQIMAGGAPTGIDVPAGEAEDLSGRELADATVMALSGFDRTQGPVQVRAVVDSLMRRGRVSGDVMLANAQLTAALRADNLRRQANGQRPRFRFAQGPRVALTDWSLSSDLVRLEQDALAAVERYREAARRTMLRKLQELPGHALIELVLLGLERVGMTNIRVVKRAGAPGGEAHFAALHRSGTDEIRTAIVVRKDGREIGRERVSDLRGALHHYGPASAGWLITTGQVLSGAREEAGAAAAAPIALYDGIALCRLLEDHDVGVVRTRISTAIPDLELYETLRG</sequence>
<protein>
    <recommendedName>
        <fullName evidence="3">HTH HARE-type domain-containing protein</fullName>
    </recommendedName>
</protein>
<feature type="domain" description="HTH HARE-type" evidence="3">
    <location>
        <begin position="1"/>
        <end position="74"/>
    </location>
</feature>
<dbReference type="Pfam" id="PF04471">
    <property type="entry name" value="Mrr_cat"/>
    <property type="match status" value="1"/>
</dbReference>
<keyword evidence="1" id="KW-0804">Transcription</keyword>
<evidence type="ECO:0000256" key="1">
    <source>
        <dbReference type="ARBA" id="ARBA00023163"/>
    </source>
</evidence>
<evidence type="ECO:0000256" key="2">
    <source>
        <dbReference type="SAM" id="MobiDB-lite"/>
    </source>
</evidence>
<dbReference type="Gene3D" id="3.40.1350.10">
    <property type="match status" value="1"/>
</dbReference>
<evidence type="ECO:0000313" key="4">
    <source>
        <dbReference type="EMBL" id="AKV03596.1"/>
    </source>
</evidence>
<dbReference type="EMBL" id="CP012333">
    <property type="protein sequence ID" value="AKV03596.1"/>
    <property type="molecule type" value="Genomic_DNA"/>
</dbReference>
<dbReference type="GO" id="GO:0015666">
    <property type="term" value="F:restriction endodeoxyribonuclease activity"/>
    <property type="evidence" value="ECO:0007669"/>
    <property type="project" value="TreeGrafter"/>
</dbReference>
<dbReference type="KEGG" id="llu:AKJ09_10259"/>
<dbReference type="AlphaFoldDB" id="A0A0K1QCT3"/>
<dbReference type="Pfam" id="PF05066">
    <property type="entry name" value="HARE-HTH"/>
    <property type="match status" value="1"/>
</dbReference>
<feature type="compositionally biased region" description="Acidic residues" evidence="2">
    <location>
        <begin position="119"/>
        <end position="129"/>
    </location>
</feature>
<feature type="compositionally biased region" description="Basic residues" evidence="2">
    <location>
        <begin position="180"/>
        <end position="190"/>
    </location>
</feature>
<organism evidence="4 5">
    <name type="scientific">Labilithrix luteola</name>
    <dbReference type="NCBI Taxonomy" id="1391654"/>
    <lineage>
        <taxon>Bacteria</taxon>
        <taxon>Pseudomonadati</taxon>
        <taxon>Myxococcota</taxon>
        <taxon>Polyangia</taxon>
        <taxon>Polyangiales</taxon>
        <taxon>Labilitrichaceae</taxon>
        <taxon>Labilithrix</taxon>
    </lineage>
</organism>
<dbReference type="InterPro" id="IPR007560">
    <property type="entry name" value="Restrct_endonuc_IV_Mrr"/>
</dbReference>
<dbReference type="GO" id="GO:0009307">
    <property type="term" value="P:DNA restriction-modification system"/>
    <property type="evidence" value="ECO:0007669"/>
    <property type="project" value="InterPro"/>
</dbReference>
<proteinExistence type="predicted"/>
<dbReference type="PANTHER" id="PTHR30015:SF7">
    <property type="entry name" value="TYPE IV METHYL-DIRECTED RESTRICTION ENZYME ECOKMRR"/>
    <property type="match status" value="1"/>
</dbReference>
<dbReference type="GO" id="GO:0006355">
    <property type="term" value="P:regulation of DNA-templated transcription"/>
    <property type="evidence" value="ECO:0007669"/>
    <property type="project" value="InterPro"/>
</dbReference>
<dbReference type="PANTHER" id="PTHR30015">
    <property type="entry name" value="MRR RESTRICTION SYSTEM PROTEIN"/>
    <property type="match status" value="1"/>
</dbReference>
<dbReference type="InterPro" id="IPR011856">
    <property type="entry name" value="tRNA_endonuc-like_dom_sf"/>
</dbReference>
<evidence type="ECO:0000313" key="5">
    <source>
        <dbReference type="Proteomes" id="UP000064967"/>
    </source>
</evidence>
<feature type="region of interest" description="Disordered" evidence="2">
    <location>
        <begin position="151"/>
        <end position="217"/>
    </location>
</feature>
<feature type="region of interest" description="Disordered" evidence="2">
    <location>
        <begin position="104"/>
        <end position="135"/>
    </location>
</feature>
<dbReference type="InterPro" id="IPR052906">
    <property type="entry name" value="Type_IV_Methyl-Rstrct_Enzyme"/>
</dbReference>
<dbReference type="STRING" id="1391654.AKJ09_10259"/>
<evidence type="ECO:0000259" key="3">
    <source>
        <dbReference type="PROSITE" id="PS51913"/>
    </source>
</evidence>
<dbReference type="PROSITE" id="PS51913">
    <property type="entry name" value="HTH_HARE"/>
    <property type="match status" value="1"/>
</dbReference>
<dbReference type="RefSeq" id="WP_169928495.1">
    <property type="nucleotide sequence ID" value="NZ_CP012333.1"/>
</dbReference>
<feature type="compositionally biased region" description="Polar residues" evidence="2">
    <location>
        <begin position="160"/>
        <end position="173"/>
    </location>
</feature>
<feature type="compositionally biased region" description="Basic and acidic residues" evidence="2">
    <location>
        <begin position="191"/>
        <end position="203"/>
    </location>
</feature>
<dbReference type="InterPro" id="IPR007759">
    <property type="entry name" value="Asxl_HARE-HTH"/>
</dbReference>
<gene>
    <name evidence="4" type="ORF">AKJ09_10259</name>
</gene>